<keyword evidence="3" id="KW-1185">Reference proteome</keyword>
<accession>A0ABQ5DWT3</accession>
<evidence type="ECO:0000256" key="1">
    <source>
        <dbReference type="SAM" id="MobiDB-lite"/>
    </source>
</evidence>
<feature type="compositionally biased region" description="Basic and acidic residues" evidence="1">
    <location>
        <begin position="1"/>
        <end position="16"/>
    </location>
</feature>
<dbReference type="EMBL" id="BQNB010015719">
    <property type="protein sequence ID" value="GJT43324.1"/>
    <property type="molecule type" value="Genomic_DNA"/>
</dbReference>
<reference evidence="2" key="2">
    <citation type="submission" date="2022-01" db="EMBL/GenBank/DDBJ databases">
        <authorList>
            <person name="Yamashiro T."/>
            <person name="Shiraishi A."/>
            <person name="Satake H."/>
            <person name="Nakayama K."/>
        </authorList>
    </citation>
    <scope>NUCLEOTIDE SEQUENCE</scope>
</reference>
<proteinExistence type="predicted"/>
<dbReference type="Proteomes" id="UP001151760">
    <property type="component" value="Unassembled WGS sequence"/>
</dbReference>
<sequence length="83" mass="9498">MEDSKRGSVPMQEKHNLSKAQGVKKPSKVNRIKVHWTAVKSILKYLRNTKDMVLVYGEKPETELKVTCYTDVGFQTDKDDAKT</sequence>
<evidence type="ECO:0000313" key="2">
    <source>
        <dbReference type="EMBL" id="GJT43324.1"/>
    </source>
</evidence>
<evidence type="ECO:0000313" key="3">
    <source>
        <dbReference type="Proteomes" id="UP001151760"/>
    </source>
</evidence>
<protein>
    <submittedName>
        <fullName evidence="2">Uncharacterized protein</fullName>
    </submittedName>
</protein>
<organism evidence="2 3">
    <name type="scientific">Tanacetum coccineum</name>
    <dbReference type="NCBI Taxonomy" id="301880"/>
    <lineage>
        <taxon>Eukaryota</taxon>
        <taxon>Viridiplantae</taxon>
        <taxon>Streptophyta</taxon>
        <taxon>Embryophyta</taxon>
        <taxon>Tracheophyta</taxon>
        <taxon>Spermatophyta</taxon>
        <taxon>Magnoliopsida</taxon>
        <taxon>eudicotyledons</taxon>
        <taxon>Gunneridae</taxon>
        <taxon>Pentapetalae</taxon>
        <taxon>asterids</taxon>
        <taxon>campanulids</taxon>
        <taxon>Asterales</taxon>
        <taxon>Asteraceae</taxon>
        <taxon>Asteroideae</taxon>
        <taxon>Anthemideae</taxon>
        <taxon>Anthemidinae</taxon>
        <taxon>Tanacetum</taxon>
    </lineage>
</organism>
<reference evidence="2" key="1">
    <citation type="journal article" date="2022" name="Int. J. Mol. Sci.">
        <title>Draft Genome of Tanacetum Coccineum: Genomic Comparison of Closely Related Tanacetum-Family Plants.</title>
        <authorList>
            <person name="Yamashiro T."/>
            <person name="Shiraishi A."/>
            <person name="Nakayama K."/>
            <person name="Satake H."/>
        </authorList>
    </citation>
    <scope>NUCLEOTIDE SEQUENCE</scope>
</reference>
<feature type="region of interest" description="Disordered" evidence="1">
    <location>
        <begin position="1"/>
        <end position="27"/>
    </location>
</feature>
<name>A0ABQ5DWT3_9ASTR</name>
<gene>
    <name evidence="2" type="ORF">Tco_0952039</name>
</gene>
<comment type="caution">
    <text evidence="2">The sequence shown here is derived from an EMBL/GenBank/DDBJ whole genome shotgun (WGS) entry which is preliminary data.</text>
</comment>